<dbReference type="Proteomes" id="UP001310022">
    <property type="component" value="Unassembled WGS sequence"/>
</dbReference>
<gene>
    <name evidence="15" type="ORF">PEDI_37050</name>
</gene>
<evidence type="ECO:0000259" key="13">
    <source>
        <dbReference type="Pfam" id="PF08544"/>
    </source>
</evidence>
<sequence>MDANKVRDKFVELFKAEPMIARAPGRVNIIGEHTDYNDGFVLPAAVDKEMVFAIAENNQGVVRAYSIDLNEEATFEIGDAQPREGWINFIIGVTAELVKKGVEVKGYDLVFSSDVPIGAGMSSSAALECALGTGLNTMFEGNLSQEEIALVGQASEHHYVGVKCGIMDQFASTFGKENHVIRLDCRSREMELVPLKMDGYKLVLCDTKVSHSLASSEYNTRREQCEAGVEVLKKTYPEITNLRDCTPEMVKSVKDQLEEKVYDRCLYVVEENDRLMRACDCMASGDLVGLGKEIYGSHDGLSKMYEVSCPELDFLVEQTRDREDVLGARMMGGGFGGCTINLVKAEAVDQFIADMTAAYKKDLNKDMAAYVVVTGDGARVEAEVLSK</sequence>
<keyword evidence="7" id="KW-0067">ATP-binding</keyword>
<keyword evidence="10" id="KW-0119">Carbohydrate metabolism</keyword>
<dbReference type="SUPFAM" id="SSF55060">
    <property type="entry name" value="GHMP Kinase, C-terminal domain"/>
    <property type="match status" value="1"/>
</dbReference>
<dbReference type="PIRSF" id="PIRSF000530">
    <property type="entry name" value="Galactokinase"/>
    <property type="match status" value="1"/>
</dbReference>
<evidence type="ECO:0000313" key="16">
    <source>
        <dbReference type="Proteomes" id="UP001310022"/>
    </source>
</evidence>
<dbReference type="GO" id="GO:0046872">
    <property type="term" value="F:metal ion binding"/>
    <property type="evidence" value="ECO:0007669"/>
    <property type="project" value="UniProtKB-KW"/>
</dbReference>
<dbReference type="GO" id="GO:0005524">
    <property type="term" value="F:ATP binding"/>
    <property type="evidence" value="ECO:0007669"/>
    <property type="project" value="UniProtKB-UniRule"/>
</dbReference>
<keyword evidence="5" id="KW-0547">Nucleotide-binding</keyword>
<protein>
    <recommendedName>
        <fullName evidence="11">Galactokinase</fullName>
        <ecNumber evidence="11">2.7.1.6</ecNumber>
    </recommendedName>
</protein>
<dbReference type="InterPro" id="IPR020568">
    <property type="entry name" value="Ribosomal_Su5_D2-typ_SF"/>
</dbReference>
<evidence type="ECO:0000256" key="6">
    <source>
        <dbReference type="ARBA" id="ARBA00022777"/>
    </source>
</evidence>
<evidence type="ECO:0000256" key="5">
    <source>
        <dbReference type="ARBA" id="ARBA00022741"/>
    </source>
</evidence>
<dbReference type="Gene3D" id="3.30.70.890">
    <property type="entry name" value="GHMP kinase, C-terminal domain"/>
    <property type="match status" value="1"/>
</dbReference>
<evidence type="ECO:0000256" key="2">
    <source>
        <dbReference type="ARBA" id="ARBA00022490"/>
    </source>
</evidence>
<dbReference type="PRINTS" id="PR00473">
    <property type="entry name" value="GALCTOKINASE"/>
</dbReference>
<evidence type="ECO:0000256" key="9">
    <source>
        <dbReference type="ARBA" id="ARBA00023144"/>
    </source>
</evidence>
<evidence type="ECO:0000256" key="8">
    <source>
        <dbReference type="ARBA" id="ARBA00022842"/>
    </source>
</evidence>
<keyword evidence="4" id="KW-0479">Metal-binding</keyword>
<evidence type="ECO:0000259" key="12">
    <source>
        <dbReference type="Pfam" id="PF00288"/>
    </source>
</evidence>
<dbReference type="PANTHER" id="PTHR10457:SF7">
    <property type="entry name" value="GALACTOKINASE-RELATED"/>
    <property type="match status" value="1"/>
</dbReference>
<dbReference type="Gene3D" id="3.30.230.10">
    <property type="match status" value="1"/>
</dbReference>
<evidence type="ECO:0000256" key="3">
    <source>
        <dbReference type="ARBA" id="ARBA00022679"/>
    </source>
</evidence>
<keyword evidence="3" id="KW-0808">Transferase</keyword>
<evidence type="ECO:0000259" key="14">
    <source>
        <dbReference type="Pfam" id="PF10509"/>
    </source>
</evidence>
<dbReference type="PROSITE" id="PS00627">
    <property type="entry name" value="GHMP_KINASES_ATP"/>
    <property type="match status" value="1"/>
</dbReference>
<evidence type="ECO:0000256" key="10">
    <source>
        <dbReference type="ARBA" id="ARBA00023277"/>
    </source>
</evidence>
<dbReference type="RefSeq" id="WP_338238359.1">
    <property type="nucleotide sequence ID" value="NZ_BQKE01000002.1"/>
</dbReference>
<keyword evidence="9" id="KW-0299">Galactose metabolism</keyword>
<dbReference type="SUPFAM" id="SSF54211">
    <property type="entry name" value="Ribosomal protein S5 domain 2-like"/>
    <property type="match status" value="1"/>
</dbReference>
<organism evidence="15 16">
    <name type="scientific">Persicobacter diffluens</name>
    <dbReference type="NCBI Taxonomy" id="981"/>
    <lineage>
        <taxon>Bacteria</taxon>
        <taxon>Pseudomonadati</taxon>
        <taxon>Bacteroidota</taxon>
        <taxon>Cytophagia</taxon>
        <taxon>Cytophagales</taxon>
        <taxon>Persicobacteraceae</taxon>
        <taxon>Persicobacter</taxon>
    </lineage>
</organism>
<dbReference type="InterPro" id="IPR006203">
    <property type="entry name" value="GHMP_knse_ATP-bd_CS"/>
</dbReference>
<dbReference type="FunFam" id="3.30.70.890:FF:000001">
    <property type="entry name" value="Galactokinase"/>
    <property type="match status" value="1"/>
</dbReference>
<dbReference type="EMBL" id="BQKE01000002">
    <property type="protein sequence ID" value="GJM63153.1"/>
    <property type="molecule type" value="Genomic_DNA"/>
</dbReference>
<dbReference type="InterPro" id="IPR006206">
    <property type="entry name" value="Mevalonate/galactokinase"/>
</dbReference>
<dbReference type="InterPro" id="IPR019741">
    <property type="entry name" value="Galactokinase_CS"/>
</dbReference>
<keyword evidence="16" id="KW-1185">Reference proteome</keyword>
<evidence type="ECO:0000256" key="4">
    <source>
        <dbReference type="ARBA" id="ARBA00022723"/>
    </source>
</evidence>
<dbReference type="GO" id="GO:0004335">
    <property type="term" value="F:galactokinase activity"/>
    <property type="evidence" value="ECO:0007669"/>
    <property type="project" value="UniProtKB-UniRule"/>
</dbReference>
<dbReference type="EC" id="2.7.1.6" evidence="11"/>
<comment type="caution">
    <text evidence="15">The sequence shown here is derived from an EMBL/GenBank/DDBJ whole genome shotgun (WGS) entry which is preliminary data.</text>
</comment>
<name>A0AAN4W206_9BACT</name>
<dbReference type="AlphaFoldDB" id="A0AAN4W206"/>
<dbReference type="FunFam" id="3.30.230.10:FF:000017">
    <property type="entry name" value="Galactokinase"/>
    <property type="match status" value="1"/>
</dbReference>
<dbReference type="InterPro" id="IPR000705">
    <property type="entry name" value="Galactokinase"/>
</dbReference>
<dbReference type="Pfam" id="PF08544">
    <property type="entry name" value="GHMP_kinases_C"/>
    <property type="match status" value="1"/>
</dbReference>
<evidence type="ECO:0000313" key="15">
    <source>
        <dbReference type="EMBL" id="GJM63153.1"/>
    </source>
</evidence>
<keyword evidence="2" id="KW-0963">Cytoplasm</keyword>
<evidence type="ECO:0000256" key="1">
    <source>
        <dbReference type="ARBA" id="ARBA00006566"/>
    </source>
</evidence>
<dbReference type="InterPro" id="IPR006204">
    <property type="entry name" value="GHMP_kinase_N_dom"/>
</dbReference>
<dbReference type="Pfam" id="PF10509">
    <property type="entry name" value="GalKase_gal_bdg"/>
    <property type="match status" value="1"/>
</dbReference>
<accession>A0AAN4W206</accession>
<dbReference type="InterPro" id="IPR014721">
    <property type="entry name" value="Ribsml_uS5_D2-typ_fold_subgr"/>
</dbReference>
<dbReference type="NCBIfam" id="TIGR00131">
    <property type="entry name" value="gal_kin"/>
    <property type="match status" value="1"/>
</dbReference>
<dbReference type="PANTHER" id="PTHR10457">
    <property type="entry name" value="MEVALONATE KINASE/GALACTOKINASE"/>
    <property type="match status" value="1"/>
</dbReference>
<reference evidence="15 16" key="1">
    <citation type="submission" date="2021-12" db="EMBL/GenBank/DDBJ databases">
        <title>Genome sequencing of bacteria with rrn-lacking chromosome and rrn-plasmid.</title>
        <authorList>
            <person name="Anda M."/>
            <person name="Iwasaki W."/>
        </authorList>
    </citation>
    <scope>NUCLEOTIDE SEQUENCE [LARGE SCALE GENOMIC DNA]</scope>
    <source>
        <strain evidence="15 16">NBRC 15940</strain>
    </source>
</reference>
<feature type="domain" description="Galactokinase N-terminal" evidence="14">
    <location>
        <begin position="9"/>
        <end position="55"/>
    </location>
</feature>
<dbReference type="InterPro" id="IPR013750">
    <property type="entry name" value="GHMP_kinase_C_dom"/>
</dbReference>
<feature type="domain" description="GHMP kinase N-terminal" evidence="12">
    <location>
        <begin position="89"/>
        <end position="176"/>
    </location>
</feature>
<evidence type="ECO:0000256" key="11">
    <source>
        <dbReference type="NCBIfam" id="TIGR00131"/>
    </source>
</evidence>
<keyword evidence="8" id="KW-0460">Magnesium</keyword>
<dbReference type="InterPro" id="IPR019539">
    <property type="entry name" value="GalKase_N"/>
</dbReference>
<dbReference type="GO" id="GO:0006012">
    <property type="term" value="P:galactose metabolic process"/>
    <property type="evidence" value="ECO:0007669"/>
    <property type="project" value="UniProtKB-UniRule"/>
</dbReference>
<evidence type="ECO:0000256" key="7">
    <source>
        <dbReference type="ARBA" id="ARBA00022840"/>
    </source>
</evidence>
<keyword evidence="6" id="KW-0418">Kinase</keyword>
<feature type="domain" description="GHMP kinase C-terminal" evidence="13">
    <location>
        <begin position="282"/>
        <end position="360"/>
    </location>
</feature>
<dbReference type="PROSITE" id="PS00106">
    <property type="entry name" value="GALACTOKINASE"/>
    <property type="match status" value="1"/>
</dbReference>
<comment type="similarity">
    <text evidence="1">Belongs to the GHMP kinase family. GalK subfamily.</text>
</comment>
<dbReference type="PRINTS" id="PR00959">
    <property type="entry name" value="MEVGALKINASE"/>
</dbReference>
<dbReference type="GO" id="GO:0005829">
    <property type="term" value="C:cytosol"/>
    <property type="evidence" value="ECO:0007669"/>
    <property type="project" value="TreeGrafter"/>
</dbReference>
<dbReference type="InterPro" id="IPR036554">
    <property type="entry name" value="GHMP_kinase_C_sf"/>
</dbReference>
<proteinExistence type="inferred from homology"/>
<dbReference type="Pfam" id="PF00288">
    <property type="entry name" value="GHMP_kinases_N"/>
    <property type="match status" value="1"/>
</dbReference>